<dbReference type="GO" id="GO:0005773">
    <property type="term" value="C:vacuole"/>
    <property type="evidence" value="ECO:0007669"/>
    <property type="project" value="TreeGrafter"/>
</dbReference>
<dbReference type="GO" id="GO:0006508">
    <property type="term" value="P:proteolysis"/>
    <property type="evidence" value="ECO:0007669"/>
    <property type="project" value="UniProtKB-KW"/>
</dbReference>
<evidence type="ECO:0000313" key="12">
    <source>
        <dbReference type="Proteomes" id="UP001172457"/>
    </source>
</evidence>
<dbReference type="AlphaFoldDB" id="A0AA38WMS8"/>
<dbReference type="InterPro" id="IPR001563">
    <property type="entry name" value="Peptidase_S10"/>
</dbReference>
<dbReference type="Pfam" id="PF00450">
    <property type="entry name" value="Peptidase_S10"/>
    <property type="match status" value="2"/>
</dbReference>
<dbReference type="Gene3D" id="3.40.50.1820">
    <property type="entry name" value="alpha/beta hydrolase"/>
    <property type="match status" value="1"/>
</dbReference>
<evidence type="ECO:0000256" key="3">
    <source>
        <dbReference type="ARBA" id="ARBA00022525"/>
    </source>
</evidence>
<feature type="signal peptide" evidence="10">
    <location>
        <begin position="1"/>
        <end position="24"/>
    </location>
</feature>
<keyword evidence="4 10" id="KW-0121">Carboxypeptidase</keyword>
<dbReference type="EMBL" id="JARYMX010000003">
    <property type="protein sequence ID" value="KAJ9558215.1"/>
    <property type="molecule type" value="Genomic_DNA"/>
</dbReference>
<dbReference type="Gene3D" id="3.40.50.11320">
    <property type="match status" value="1"/>
</dbReference>
<reference evidence="11" key="1">
    <citation type="submission" date="2023-03" db="EMBL/GenBank/DDBJ databases">
        <title>Chromosome-scale reference genome and RAD-based genetic map of yellow starthistle (Centaurea solstitialis) reveal putative structural variation and QTLs associated with invader traits.</title>
        <authorList>
            <person name="Reatini B."/>
            <person name="Cang F.A."/>
            <person name="Jiang Q."/>
            <person name="Mckibben M.T.W."/>
            <person name="Barker M.S."/>
            <person name="Rieseberg L.H."/>
            <person name="Dlugosch K.M."/>
        </authorList>
    </citation>
    <scope>NUCLEOTIDE SEQUENCE</scope>
    <source>
        <strain evidence="11">CAN-66</strain>
        <tissue evidence="11">Leaf</tissue>
    </source>
</reference>
<evidence type="ECO:0000256" key="2">
    <source>
        <dbReference type="ARBA" id="ARBA00009431"/>
    </source>
</evidence>
<evidence type="ECO:0000256" key="5">
    <source>
        <dbReference type="ARBA" id="ARBA00022670"/>
    </source>
</evidence>
<organism evidence="11 12">
    <name type="scientific">Centaurea solstitialis</name>
    <name type="common">yellow star-thistle</name>
    <dbReference type="NCBI Taxonomy" id="347529"/>
    <lineage>
        <taxon>Eukaryota</taxon>
        <taxon>Viridiplantae</taxon>
        <taxon>Streptophyta</taxon>
        <taxon>Embryophyta</taxon>
        <taxon>Tracheophyta</taxon>
        <taxon>Spermatophyta</taxon>
        <taxon>Magnoliopsida</taxon>
        <taxon>eudicotyledons</taxon>
        <taxon>Gunneridae</taxon>
        <taxon>Pentapetalae</taxon>
        <taxon>asterids</taxon>
        <taxon>campanulids</taxon>
        <taxon>Asterales</taxon>
        <taxon>Asteraceae</taxon>
        <taxon>Carduoideae</taxon>
        <taxon>Cardueae</taxon>
        <taxon>Centaureinae</taxon>
        <taxon>Centaurea</taxon>
    </lineage>
</organism>
<evidence type="ECO:0000256" key="4">
    <source>
        <dbReference type="ARBA" id="ARBA00022645"/>
    </source>
</evidence>
<evidence type="ECO:0000256" key="1">
    <source>
        <dbReference type="ARBA" id="ARBA00004613"/>
    </source>
</evidence>
<evidence type="ECO:0000256" key="6">
    <source>
        <dbReference type="ARBA" id="ARBA00022729"/>
    </source>
</evidence>
<dbReference type="GO" id="GO:0005576">
    <property type="term" value="C:extracellular region"/>
    <property type="evidence" value="ECO:0007669"/>
    <property type="project" value="UniProtKB-SubCell"/>
</dbReference>
<keyword evidence="9" id="KW-0325">Glycoprotein</keyword>
<dbReference type="EC" id="3.4.16.-" evidence="10"/>
<comment type="caution">
    <text evidence="11">The sequence shown here is derived from an EMBL/GenBank/DDBJ whole genome shotgun (WGS) entry which is preliminary data.</text>
</comment>
<dbReference type="InterPro" id="IPR033124">
    <property type="entry name" value="Ser_caboxypep_his_AS"/>
</dbReference>
<dbReference type="GO" id="GO:0004185">
    <property type="term" value="F:serine-type carboxypeptidase activity"/>
    <property type="evidence" value="ECO:0007669"/>
    <property type="project" value="UniProtKB-UniRule"/>
</dbReference>
<proteinExistence type="inferred from homology"/>
<evidence type="ECO:0000256" key="8">
    <source>
        <dbReference type="ARBA" id="ARBA00023157"/>
    </source>
</evidence>
<keyword evidence="12" id="KW-1185">Reference proteome</keyword>
<accession>A0AA38WMS8</accession>
<dbReference type="FunFam" id="3.40.50.11320:FF:000002">
    <property type="entry name" value="Carboxypeptidase"/>
    <property type="match status" value="1"/>
</dbReference>
<keyword evidence="6 10" id="KW-0732">Signal</keyword>
<dbReference type="PANTHER" id="PTHR11802:SF362">
    <property type="entry name" value="CARBOXYPEPTIDASE"/>
    <property type="match status" value="1"/>
</dbReference>
<comment type="subcellular location">
    <subcellularLocation>
        <location evidence="1">Secreted</location>
    </subcellularLocation>
</comment>
<name>A0AA38WMS8_9ASTR</name>
<dbReference type="PANTHER" id="PTHR11802">
    <property type="entry name" value="SERINE PROTEASE FAMILY S10 SERINE CARBOXYPEPTIDASE"/>
    <property type="match status" value="1"/>
</dbReference>
<sequence>MANKTLLALLFFLSASCLIHEIHGNKQLHSLVRFYKAKMSKDSTINTTSHFEPVLHLQKLTTTFVDHQAQKEKDKIKKLPGQPYVKFDQYGGYITINQTAGRAFYYYFVEAEDPKKSSSLPLLLWLNGGPGCSSLAYGAMQELGPFRVNSDGKTLYRNKFSWNRAANVLFLESPAGVGFSYSNTSSDYKNGGDKSTAADNYVFLLNWLERFPEYKGRDFYLSGESYAGHYVPQLAHTIIYHNIIANKTLINLKGILIGNAVINDETDTIGMYDYFGSHALISDETAYDIRKYCNFSPDAITQPDRCIDATNDADYNIEVLDIYNIYAPLCFDGNLTIKPKKTSWQNIDPCSDYYTYAYMNRRDVQDALHANVTKLDHDWEPCSEILKGWQDSAATVIPLLKEFMKYKLRVWIFRHLWVWVDIDVEMNFMGNIAYELFVLLNCSGDTDARVPVTSTKYSISSMKLPIKTKWHPWIHQGEAGGFAQVYKGDLTLATVRGAGHQVPSYQPKRALALIKHFLSGKPLRAPSTPS</sequence>
<dbReference type="InterPro" id="IPR029058">
    <property type="entry name" value="AB_hydrolase_fold"/>
</dbReference>
<dbReference type="PROSITE" id="PS00560">
    <property type="entry name" value="CARBOXYPEPT_SER_HIS"/>
    <property type="match status" value="1"/>
</dbReference>
<dbReference type="Proteomes" id="UP001172457">
    <property type="component" value="Chromosome 3"/>
</dbReference>
<dbReference type="PRINTS" id="PR00724">
    <property type="entry name" value="CRBOXYPTASEC"/>
</dbReference>
<evidence type="ECO:0000256" key="9">
    <source>
        <dbReference type="ARBA" id="ARBA00023180"/>
    </source>
</evidence>
<evidence type="ECO:0000256" key="7">
    <source>
        <dbReference type="ARBA" id="ARBA00022801"/>
    </source>
</evidence>
<dbReference type="SUPFAM" id="SSF53474">
    <property type="entry name" value="alpha/beta-Hydrolases"/>
    <property type="match status" value="1"/>
</dbReference>
<evidence type="ECO:0000313" key="11">
    <source>
        <dbReference type="EMBL" id="KAJ9558215.1"/>
    </source>
</evidence>
<gene>
    <name evidence="11" type="ORF">OSB04_012829</name>
</gene>
<dbReference type="PROSITE" id="PS00131">
    <property type="entry name" value="CARBOXYPEPT_SER_SER"/>
    <property type="match status" value="1"/>
</dbReference>
<keyword evidence="7 10" id="KW-0378">Hydrolase</keyword>
<feature type="chain" id="PRO_5041489605" description="Carboxypeptidase" evidence="10">
    <location>
        <begin position="25"/>
        <end position="530"/>
    </location>
</feature>
<dbReference type="FunFam" id="3.40.50.1820:FF:000030">
    <property type="entry name" value="Carboxypeptidase"/>
    <property type="match status" value="1"/>
</dbReference>
<comment type="similarity">
    <text evidence="2 10">Belongs to the peptidase S10 family.</text>
</comment>
<keyword evidence="5 10" id="KW-0645">Protease</keyword>
<dbReference type="PROSITE" id="PS51257">
    <property type="entry name" value="PROKAR_LIPOPROTEIN"/>
    <property type="match status" value="1"/>
</dbReference>
<keyword evidence="3" id="KW-0964">Secreted</keyword>
<dbReference type="InterPro" id="IPR018202">
    <property type="entry name" value="Ser_caboxypep_ser_AS"/>
</dbReference>
<protein>
    <recommendedName>
        <fullName evidence="10">Carboxypeptidase</fullName>
        <ecNumber evidence="10">3.4.16.-</ecNumber>
    </recommendedName>
</protein>
<keyword evidence="8" id="KW-1015">Disulfide bond</keyword>
<evidence type="ECO:0000256" key="10">
    <source>
        <dbReference type="RuleBase" id="RU361156"/>
    </source>
</evidence>
<dbReference type="Gene3D" id="6.10.250.940">
    <property type="match status" value="1"/>
</dbReference>